<feature type="compositionally biased region" description="Basic and acidic residues" evidence="1">
    <location>
        <begin position="59"/>
        <end position="70"/>
    </location>
</feature>
<comment type="caution">
    <text evidence="3">The sequence shown here is derived from an EMBL/GenBank/DDBJ whole genome shotgun (WGS) entry which is preliminary data.</text>
</comment>
<feature type="compositionally biased region" description="Polar residues" evidence="1">
    <location>
        <begin position="139"/>
        <end position="158"/>
    </location>
</feature>
<gene>
    <name evidence="3" type="ORF">B0T21DRAFT_414151</name>
</gene>
<dbReference type="AlphaFoldDB" id="A0AA40AXF8"/>
<feature type="region of interest" description="Disordered" evidence="1">
    <location>
        <begin position="59"/>
        <end position="201"/>
    </location>
</feature>
<dbReference type="Proteomes" id="UP001172159">
    <property type="component" value="Unassembled WGS sequence"/>
</dbReference>
<feature type="signal peptide" evidence="2">
    <location>
        <begin position="1"/>
        <end position="26"/>
    </location>
</feature>
<organism evidence="3 4">
    <name type="scientific">Apiosordaria backusii</name>
    <dbReference type="NCBI Taxonomy" id="314023"/>
    <lineage>
        <taxon>Eukaryota</taxon>
        <taxon>Fungi</taxon>
        <taxon>Dikarya</taxon>
        <taxon>Ascomycota</taxon>
        <taxon>Pezizomycotina</taxon>
        <taxon>Sordariomycetes</taxon>
        <taxon>Sordariomycetidae</taxon>
        <taxon>Sordariales</taxon>
        <taxon>Lasiosphaeriaceae</taxon>
        <taxon>Apiosordaria</taxon>
    </lineage>
</organism>
<name>A0AA40AXF8_9PEZI</name>
<evidence type="ECO:0000256" key="1">
    <source>
        <dbReference type="SAM" id="MobiDB-lite"/>
    </source>
</evidence>
<evidence type="ECO:0000313" key="4">
    <source>
        <dbReference type="Proteomes" id="UP001172159"/>
    </source>
</evidence>
<sequence length="295" mass="31802">MKASSVVVVGLASAVTILNSVPLTIAHQDGGLWSRFRRAVGLPAVPEVGMPQVNYERLVPRQDPGEHGGDDGGDDGDDEDGGDDDDLGDDDGGDGDDEGDDGDDEGDDEDGGDDEEPLGYGPPPPVTTTSGGYGDTSTENPYATTDSNEPYQTTSSNGYTFTTPSTTGGYTFPATSSTESSEGTSPYPETSTSSGTSSTSAEGTPLWDYHFCVYVFPRVSELHSDQRNSKLFHCFVKSVLRMELDRHDIPAWFSGVIFDSACKFHSDSKLFRALYAIFDWFGFHQYDFGSHFKQL</sequence>
<feature type="chain" id="PRO_5041368572" evidence="2">
    <location>
        <begin position="27"/>
        <end position="295"/>
    </location>
</feature>
<feature type="compositionally biased region" description="Low complexity" evidence="1">
    <location>
        <begin position="127"/>
        <end position="138"/>
    </location>
</feature>
<evidence type="ECO:0000256" key="2">
    <source>
        <dbReference type="SAM" id="SignalP"/>
    </source>
</evidence>
<evidence type="ECO:0000313" key="3">
    <source>
        <dbReference type="EMBL" id="KAK0723782.1"/>
    </source>
</evidence>
<accession>A0AA40AXF8</accession>
<protein>
    <submittedName>
        <fullName evidence="3">Uncharacterized protein</fullName>
    </submittedName>
</protein>
<dbReference type="EMBL" id="JAUKTV010000011">
    <property type="protein sequence ID" value="KAK0723782.1"/>
    <property type="molecule type" value="Genomic_DNA"/>
</dbReference>
<proteinExistence type="predicted"/>
<reference evidence="3" key="1">
    <citation type="submission" date="2023-06" db="EMBL/GenBank/DDBJ databases">
        <title>Genome-scale phylogeny and comparative genomics of the fungal order Sordariales.</title>
        <authorList>
            <consortium name="Lawrence Berkeley National Laboratory"/>
            <person name="Hensen N."/>
            <person name="Bonometti L."/>
            <person name="Westerberg I."/>
            <person name="Brannstrom I.O."/>
            <person name="Guillou S."/>
            <person name="Cros-Aarteil S."/>
            <person name="Calhoun S."/>
            <person name="Haridas S."/>
            <person name="Kuo A."/>
            <person name="Mondo S."/>
            <person name="Pangilinan J."/>
            <person name="Riley R."/>
            <person name="Labutti K."/>
            <person name="Andreopoulos B."/>
            <person name="Lipzen A."/>
            <person name="Chen C."/>
            <person name="Yanf M."/>
            <person name="Daum C."/>
            <person name="Ng V."/>
            <person name="Clum A."/>
            <person name="Steindorff A."/>
            <person name="Ohm R."/>
            <person name="Martin F."/>
            <person name="Silar P."/>
            <person name="Natvig D."/>
            <person name="Lalanne C."/>
            <person name="Gautier V."/>
            <person name="Ament-Velasquez S.L."/>
            <person name="Kruys A."/>
            <person name="Hutchinson M.I."/>
            <person name="Powell A.J."/>
            <person name="Barry K."/>
            <person name="Miller A.N."/>
            <person name="Grigoriev I.V."/>
            <person name="Debuchy R."/>
            <person name="Gladieux P."/>
            <person name="Thoren M.H."/>
            <person name="Johannesson H."/>
        </authorList>
    </citation>
    <scope>NUCLEOTIDE SEQUENCE</scope>
    <source>
        <strain evidence="3">CBS 540.89</strain>
    </source>
</reference>
<keyword evidence="4" id="KW-1185">Reference proteome</keyword>
<feature type="compositionally biased region" description="Acidic residues" evidence="1">
    <location>
        <begin position="71"/>
        <end position="117"/>
    </location>
</feature>
<feature type="compositionally biased region" description="Low complexity" evidence="1">
    <location>
        <begin position="159"/>
        <end position="201"/>
    </location>
</feature>
<keyword evidence="2" id="KW-0732">Signal</keyword>